<gene>
    <name evidence="1" type="ORF">H4R18_005927</name>
</gene>
<dbReference type="Proteomes" id="UP001140217">
    <property type="component" value="Unassembled WGS sequence"/>
</dbReference>
<evidence type="ECO:0000313" key="1">
    <source>
        <dbReference type="EMBL" id="KAJ2775820.1"/>
    </source>
</evidence>
<dbReference type="AlphaFoldDB" id="A0A9W8H771"/>
<accession>A0A9W8H771</accession>
<organism evidence="1 2">
    <name type="scientific">Coemansia javaensis</name>
    <dbReference type="NCBI Taxonomy" id="2761396"/>
    <lineage>
        <taxon>Eukaryota</taxon>
        <taxon>Fungi</taxon>
        <taxon>Fungi incertae sedis</taxon>
        <taxon>Zoopagomycota</taxon>
        <taxon>Kickxellomycotina</taxon>
        <taxon>Kickxellomycetes</taxon>
        <taxon>Kickxellales</taxon>
        <taxon>Kickxellaceae</taxon>
        <taxon>Coemansia</taxon>
    </lineage>
</organism>
<reference evidence="1" key="1">
    <citation type="submission" date="2022-07" db="EMBL/GenBank/DDBJ databases">
        <title>Phylogenomic reconstructions and comparative analyses of Kickxellomycotina fungi.</title>
        <authorList>
            <person name="Reynolds N.K."/>
            <person name="Stajich J.E."/>
            <person name="Barry K."/>
            <person name="Grigoriev I.V."/>
            <person name="Crous P."/>
            <person name="Smith M.E."/>
        </authorList>
    </citation>
    <scope>NUCLEOTIDE SEQUENCE</scope>
    <source>
        <strain evidence="1">NBRC 105414</strain>
    </source>
</reference>
<proteinExistence type="predicted"/>
<keyword evidence="2" id="KW-1185">Reference proteome</keyword>
<sequence length="107" mass="11545">MPKLLLEITLDKSLGIEQGPVVIYAELGDNGHCILSRLNNHLRECGVKPLENVSFKITNTSSSSAQYVEGMTTLMAVGFRTTDTTGYLYPVVAVKSDVAHTSGCTIL</sequence>
<comment type="caution">
    <text evidence="1">The sequence shown here is derived from an EMBL/GenBank/DDBJ whole genome shotgun (WGS) entry which is preliminary data.</text>
</comment>
<evidence type="ECO:0000313" key="2">
    <source>
        <dbReference type="Proteomes" id="UP001140217"/>
    </source>
</evidence>
<dbReference type="EMBL" id="JANBUL010000411">
    <property type="protein sequence ID" value="KAJ2775820.1"/>
    <property type="molecule type" value="Genomic_DNA"/>
</dbReference>
<name>A0A9W8H771_9FUNG</name>
<protein>
    <submittedName>
        <fullName evidence="1">Uncharacterized protein</fullName>
    </submittedName>
</protein>